<gene>
    <name evidence="3" type="ORF">CF165_41760</name>
</gene>
<feature type="domain" description="Histidine kinase/HSP90-like ATPase" evidence="2">
    <location>
        <begin position="137"/>
        <end position="241"/>
    </location>
</feature>
<protein>
    <submittedName>
        <fullName evidence="3">Anti-anti-sigma factor</fullName>
    </submittedName>
</protein>
<accession>A0A229SP18</accession>
<organism evidence="3 4">
    <name type="scientific">Amycolatopsis vastitatis</name>
    <dbReference type="NCBI Taxonomy" id="1905142"/>
    <lineage>
        <taxon>Bacteria</taxon>
        <taxon>Bacillati</taxon>
        <taxon>Actinomycetota</taxon>
        <taxon>Actinomycetes</taxon>
        <taxon>Pseudonocardiales</taxon>
        <taxon>Pseudonocardiaceae</taxon>
        <taxon>Amycolatopsis</taxon>
    </lineage>
</organism>
<sequence length="248" mass="27311">MLARHNSVWLVPRRGAMARASIVGVLDRTTYPELRDRLLEFATDSEDGVLVDIERLELRDRTLTRVFALVALRIRQWPAIPFALVTGRPEQRAALAEGLAGRHVPVYPDHDTAEAALTRPARRRGGRLLDRSSRTSARARGFVRGTCAEWMVPELAEDAELVATELVENVLRHTDSAPRLRLELRRGMLTVEVADDSASPAVLREGLDLAETGLGLRMVTKVAKNWGSSRSGSGGKTVWAVLARAALP</sequence>
<keyword evidence="1" id="KW-0808">Transferase</keyword>
<name>A0A229SP18_9PSEU</name>
<dbReference type="Gene3D" id="3.30.565.10">
    <property type="entry name" value="Histidine kinase-like ATPase, C-terminal domain"/>
    <property type="match status" value="1"/>
</dbReference>
<evidence type="ECO:0000313" key="4">
    <source>
        <dbReference type="Proteomes" id="UP000215199"/>
    </source>
</evidence>
<dbReference type="InterPro" id="IPR050267">
    <property type="entry name" value="Anti-sigma-factor_SerPK"/>
</dbReference>
<evidence type="ECO:0000313" key="3">
    <source>
        <dbReference type="EMBL" id="OXM60562.1"/>
    </source>
</evidence>
<reference evidence="4" key="1">
    <citation type="submission" date="2017-07" db="EMBL/GenBank/DDBJ databases">
        <title>Comparative genome mining reveals phylogenetic distribution patterns of secondary metabolites in Amycolatopsis.</title>
        <authorList>
            <person name="Adamek M."/>
            <person name="Alanjary M."/>
            <person name="Sales-Ortells H."/>
            <person name="Goodfellow M."/>
            <person name="Bull A.T."/>
            <person name="Kalinowski J."/>
            <person name="Ziemert N."/>
        </authorList>
    </citation>
    <scope>NUCLEOTIDE SEQUENCE [LARGE SCALE GENOMIC DNA]</scope>
    <source>
        <strain evidence="4">H5</strain>
    </source>
</reference>
<proteinExistence type="predicted"/>
<evidence type="ECO:0000256" key="1">
    <source>
        <dbReference type="ARBA" id="ARBA00022527"/>
    </source>
</evidence>
<dbReference type="Pfam" id="PF13581">
    <property type="entry name" value="HATPase_c_2"/>
    <property type="match status" value="1"/>
</dbReference>
<keyword evidence="1" id="KW-0418">Kinase</keyword>
<keyword evidence="4" id="KW-1185">Reference proteome</keyword>
<dbReference type="RefSeq" id="WP_093953116.1">
    <property type="nucleotide sequence ID" value="NZ_NMUL01000058.1"/>
</dbReference>
<dbReference type="CDD" id="cd16936">
    <property type="entry name" value="HATPase_RsbW-like"/>
    <property type="match status" value="1"/>
</dbReference>
<dbReference type="OrthoDB" id="4327509at2"/>
<evidence type="ECO:0000259" key="2">
    <source>
        <dbReference type="Pfam" id="PF13581"/>
    </source>
</evidence>
<dbReference type="Proteomes" id="UP000215199">
    <property type="component" value="Unassembled WGS sequence"/>
</dbReference>
<dbReference type="InterPro" id="IPR036890">
    <property type="entry name" value="HATPase_C_sf"/>
</dbReference>
<comment type="caution">
    <text evidence="3">The sequence shown here is derived from an EMBL/GenBank/DDBJ whole genome shotgun (WGS) entry which is preliminary data.</text>
</comment>
<dbReference type="AlphaFoldDB" id="A0A229SP18"/>
<dbReference type="PANTHER" id="PTHR35526">
    <property type="entry name" value="ANTI-SIGMA-F FACTOR RSBW-RELATED"/>
    <property type="match status" value="1"/>
</dbReference>
<dbReference type="Gene3D" id="3.30.750.24">
    <property type="entry name" value="STAS domain"/>
    <property type="match status" value="1"/>
</dbReference>
<dbReference type="InterPro" id="IPR036513">
    <property type="entry name" value="STAS_dom_sf"/>
</dbReference>
<keyword evidence="1" id="KW-0723">Serine/threonine-protein kinase</keyword>
<dbReference type="SUPFAM" id="SSF55874">
    <property type="entry name" value="ATPase domain of HSP90 chaperone/DNA topoisomerase II/histidine kinase"/>
    <property type="match status" value="1"/>
</dbReference>
<dbReference type="PANTHER" id="PTHR35526:SF3">
    <property type="entry name" value="ANTI-SIGMA-F FACTOR RSBW"/>
    <property type="match status" value="1"/>
</dbReference>
<dbReference type="GO" id="GO:0004674">
    <property type="term" value="F:protein serine/threonine kinase activity"/>
    <property type="evidence" value="ECO:0007669"/>
    <property type="project" value="UniProtKB-KW"/>
</dbReference>
<dbReference type="EMBL" id="NMUL01000058">
    <property type="protein sequence ID" value="OXM60562.1"/>
    <property type="molecule type" value="Genomic_DNA"/>
</dbReference>
<dbReference type="InterPro" id="IPR003594">
    <property type="entry name" value="HATPase_dom"/>
</dbReference>